<comment type="caution">
    <text evidence="2">The sequence shown here is derived from an EMBL/GenBank/DDBJ whole genome shotgun (WGS) entry which is preliminary data.</text>
</comment>
<dbReference type="Pfam" id="PF10105">
    <property type="entry name" value="DUF2344"/>
    <property type="match status" value="1"/>
</dbReference>
<gene>
    <name evidence="2" type="ORF">LKD70_01625</name>
</gene>
<reference evidence="2 3" key="1">
    <citation type="submission" date="2021-10" db="EMBL/GenBank/DDBJ databases">
        <title>Anaerobic single-cell dispensing facilitates the cultivation of human gut bacteria.</title>
        <authorList>
            <person name="Afrizal A."/>
        </authorList>
    </citation>
    <scope>NUCLEOTIDE SEQUENCE [LARGE SCALE GENOMIC DNA]</scope>
    <source>
        <strain evidence="2 3">CLA-AA-H200</strain>
    </source>
</reference>
<accession>A0ABS8FSY9</accession>
<dbReference type="InterPro" id="IPR018768">
    <property type="entry name" value="DUF2344"/>
</dbReference>
<evidence type="ECO:0000259" key="1">
    <source>
        <dbReference type="Pfam" id="PF10105"/>
    </source>
</evidence>
<dbReference type="NCBIfam" id="TIGR03936">
    <property type="entry name" value="sam_1_link_chp"/>
    <property type="match status" value="1"/>
</dbReference>
<dbReference type="RefSeq" id="WP_227706309.1">
    <property type="nucleotide sequence ID" value="NZ_JAJEQX010000002.1"/>
</dbReference>
<evidence type="ECO:0000313" key="3">
    <source>
        <dbReference type="Proteomes" id="UP001198151"/>
    </source>
</evidence>
<name>A0ABS8FSY9_9FIRM</name>
<evidence type="ECO:0000313" key="2">
    <source>
        <dbReference type="EMBL" id="MCC2253151.1"/>
    </source>
</evidence>
<sequence>MKARIKFRKYGVLRFIGHLDVMRYFQKVMRRADIPIAFTGGYSPHMIMSFASPLGIGLTSDGEYFDIELAAPVNSSDAVRRMNEAGVEGIEVLSFRRISDEKKMTGMTILAAADYLITLRDDCPETAELPDFSRFAAFMGQQEIRIVKQTKRSEREVDIRPLIYDWEVRPDGVFLKLAAGSSENVKPDLVMEAFCRYLDIPADLSHFRWHRLEMYADMGKDGERSLVTLEDLGEDIQ</sequence>
<feature type="domain" description="DUF2344" evidence="1">
    <location>
        <begin position="2"/>
        <end position="187"/>
    </location>
</feature>
<organism evidence="2 3">
    <name type="scientific">Ruminococcus turbiniformis</name>
    <dbReference type="NCBI Taxonomy" id="2881258"/>
    <lineage>
        <taxon>Bacteria</taxon>
        <taxon>Bacillati</taxon>
        <taxon>Bacillota</taxon>
        <taxon>Clostridia</taxon>
        <taxon>Eubacteriales</taxon>
        <taxon>Oscillospiraceae</taxon>
        <taxon>Ruminococcus</taxon>
    </lineage>
</organism>
<dbReference type="Proteomes" id="UP001198151">
    <property type="component" value="Unassembled WGS sequence"/>
</dbReference>
<keyword evidence="3" id="KW-1185">Reference proteome</keyword>
<protein>
    <submittedName>
        <fullName evidence="2">TIGR03936 family radical SAM-associated protein</fullName>
    </submittedName>
</protein>
<proteinExistence type="predicted"/>
<dbReference type="EMBL" id="JAJEQX010000002">
    <property type="protein sequence ID" value="MCC2253151.1"/>
    <property type="molecule type" value="Genomic_DNA"/>
</dbReference>